<dbReference type="InterPro" id="IPR001867">
    <property type="entry name" value="OmpR/PhoB-type_DNA-bd"/>
</dbReference>
<dbReference type="CDD" id="cd17618">
    <property type="entry name" value="REC_OmpR_PhoB"/>
    <property type="match status" value="1"/>
</dbReference>
<feature type="modified residue" description="4-aspartylphosphate" evidence="4">
    <location>
        <position position="56"/>
    </location>
</feature>
<dbReference type="SMART" id="SM00448">
    <property type="entry name" value="REC"/>
    <property type="match status" value="1"/>
</dbReference>
<name>A0A9E9LUV4_9BURK</name>
<dbReference type="Gene3D" id="3.40.50.2300">
    <property type="match status" value="1"/>
</dbReference>
<evidence type="ECO:0000256" key="3">
    <source>
        <dbReference type="ARBA" id="ARBA00023125"/>
    </source>
</evidence>
<dbReference type="GO" id="GO:0005829">
    <property type="term" value="C:cytosol"/>
    <property type="evidence" value="ECO:0007669"/>
    <property type="project" value="TreeGrafter"/>
</dbReference>
<dbReference type="SMART" id="SM00862">
    <property type="entry name" value="Trans_reg_C"/>
    <property type="match status" value="1"/>
</dbReference>
<keyword evidence="3 5" id="KW-0238">DNA-binding</keyword>
<feature type="domain" description="OmpR/PhoB-type" evidence="7">
    <location>
        <begin position="132"/>
        <end position="228"/>
    </location>
</feature>
<dbReference type="Pfam" id="PF00072">
    <property type="entry name" value="Response_reg"/>
    <property type="match status" value="1"/>
</dbReference>
<reference evidence="8" key="1">
    <citation type="journal article" date="2022" name="Front. Microbiol.">
        <title>New perspectives on an old grouping: The genomic and phenotypic variability of Oxalobacter formigenes and the implications for calcium oxalate stone prevention.</title>
        <authorList>
            <person name="Chmiel J.A."/>
            <person name="Carr C."/>
            <person name="Stuivenberg G.A."/>
            <person name="Venema R."/>
            <person name="Chanyi R.M."/>
            <person name="Al K.F."/>
            <person name="Giguere D."/>
            <person name="Say H."/>
            <person name="Akouris P.P."/>
            <person name="Dominguez Romero S.A."/>
            <person name="Kwong A."/>
            <person name="Tai V."/>
            <person name="Koval S.F."/>
            <person name="Razvi H."/>
            <person name="Bjazevic J."/>
            <person name="Burton J.P."/>
        </authorList>
    </citation>
    <scope>NUCLEOTIDE SEQUENCE</scope>
    <source>
        <strain evidence="8">WoOx3</strain>
    </source>
</reference>
<dbReference type="Proteomes" id="UP001156215">
    <property type="component" value="Chromosome"/>
</dbReference>
<dbReference type="InterPro" id="IPR036388">
    <property type="entry name" value="WH-like_DNA-bd_sf"/>
</dbReference>
<dbReference type="PROSITE" id="PS51755">
    <property type="entry name" value="OMPR_PHOB"/>
    <property type="match status" value="1"/>
</dbReference>
<dbReference type="InterPro" id="IPR001789">
    <property type="entry name" value="Sig_transdc_resp-reg_receiver"/>
</dbReference>
<dbReference type="RefSeq" id="WP_269308593.1">
    <property type="nucleotide sequence ID" value="NZ_CP098242.1"/>
</dbReference>
<evidence type="ECO:0000259" key="6">
    <source>
        <dbReference type="PROSITE" id="PS50110"/>
    </source>
</evidence>
<dbReference type="InterPro" id="IPR039420">
    <property type="entry name" value="WalR-like"/>
</dbReference>
<dbReference type="PROSITE" id="PS50110">
    <property type="entry name" value="RESPONSE_REGULATORY"/>
    <property type="match status" value="1"/>
</dbReference>
<accession>A0A9E9LUV4</accession>
<evidence type="ECO:0000313" key="9">
    <source>
        <dbReference type="Proteomes" id="UP001156215"/>
    </source>
</evidence>
<dbReference type="SUPFAM" id="SSF52172">
    <property type="entry name" value="CheY-like"/>
    <property type="match status" value="1"/>
</dbReference>
<evidence type="ECO:0000256" key="2">
    <source>
        <dbReference type="ARBA" id="ARBA00023012"/>
    </source>
</evidence>
<dbReference type="EMBL" id="CP098242">
    <property type="protein sequence ID" value="WAW09591.1"/>
    <property type="molecule type" value="Genomic_DNA"/>
</dbReference>
<evidence type="ECO:0000256" key="5">
    <source>
        <dbReference type="PROSITE-ProRule" id="PRU01091"/>
    </source>
</evidence>
<dbReference type="GO" id="GO:0000156">
    <property type="term" value="F:phosphorelay response regulator activity"/>
    <property type="evidence" value="ECO:0007669"/>
    <property type="project" value="TreeGrafter"/>
</dbReference>
<evidence type="ECO:0000313" key="8">
    <source>
        <dbReference type="EMBL" id="WAW09591.1"/>
    </source>
</evidence>
<dbReference type="GO" id="GO:0000976">
    <property type="term" value="F:transcription cis-regulatory region binding"/>
    <property type="evidence" value="ECO:0007669"/>
    <property type="project" value="TreeGrafter"/>
</dbReference>
<organism evidence="8 9">
    <name type="scientific">Oxalobacter vibrioformis</name>
    <dbReference type="NCBI Taxonomy" id="933080"/>
    <lineage>
        <taxon>Bacteria</taxon>
        <taxon>Pseudomonadati</taxon>
        <taxon>Pseudomonadota</taxon>
        <taxon>Betaproteobacteria</taxon>
        <taxon>Burkholderiales</taxon>
        <taxon>Oxalobacteraceae</taxon>
        <taxon>Oxalobacter</taxon>
    </lineage>
</organism>
<dbReference type="SUPFAM" id="SSF46894">
    <property type="entry name" value="C-terminal effector domain of the bipartite response regulators"/>
    <property type="match status" value="1"/>
</dbReference>
<dbReference type="Gene3D" id="1.10.10.10">
    <property type="entry name" value="Winged helix-like DNA-binding domain superfamily/Winged helix DNA-binding domain"/>
    <property type="match status" value="1"/>
</dbReference>
<gene>
    <name evidence="8" type="ORF">NB640_10185</name>
</gene>
<evidence type="ECO:0000259" key="7">
    <source>
        <dbReference type="PROSITE" id="PS51755"/>
    </source>
</evidence>
<dbReference type="PANTHER" id="PTHR48111">
    <property type="entry name" value="REGULATOR OF RPOS"/>
    <property type="match status" value="1"/>
</dbReference>
<dbReference type="CDD" id="cd00383">
    <property type="entry name" value="trans_reg_C"/>
    <property type="match status" value="1"/>
</dbReference>
<feature type="domain" description="Response regulatory" evidence="6">
    <location>
        <begin position="7"/>
        <end position="123"/>
    </location>
</feature>
<dbReference type="PANTHER" id="PTHR48111:SF40">
    <property type="entry name" value="PHOSPHATE REGULON TRANSCRIPTIONAL REGULATORY PROTEIN PHOB"/>
    <property type="match status" value="1"/>
</dbReference>
<keyword evidence="9" id="KW-1185">Reference proteome</keyword>
<dbReference type="GO" id="GO:0032993">
    <property type="term" value="C:protein-DNA complex"/>
    <property type="evidence" value="ECO:0007669"/>
    <property type="project" value="TreeGrafter"/>
</dbReference>
<proteinExistence type="predicted"/>
<dbReference type="GO" id="GO:0006355">
    <property type="term" value="P:regulation of DNA-templated transcription"/>
    <property type="evidence" value="ECO:0007669"/>
    <property type="project" value="InterPro"/>
</dbReference>
<dbReference type="InterPro" id="IPR016032">
    <property type="entry name" value="Sig_transdc_resp-reg_C-effctor"/>
</dbReference>
<feature type="DNA-binding region" description="OmpR/PhoB-type" evidence="5">
    <location>
        <begin position="132"/>
        <end position="228"/>
    </location>
</feature>
<sequence length="231" mass="26419">MAADKVQVLVVEDEPAIMELVVYTLKSAGWQPVMAESSSAATHVLERMTPDVILLDWMLPDESGIRFLKRLRADRDRKHLPVIMLTARGGEEDRVMGLDKGADDYITKPFSTKELIARINAVLRRKAPDRAKSLLTLGNIALDPDTRQARAGETPLELGNVEFRLLRFFLSNPERVFSRHQILDRVWPNQPEIEERTVDVHVRRLRIAMGEDGYMVRTVRGVGYLFTDRRE</sequence>
<dbReference type="Pfam" id="PF00486">
    <property type="entry name" value="Trans_reg_C"/>
    <property type="match status" value="1"/>
</dbReference>
<dbReference type="Gene3D" id="6.10.250.690">
    <property type="match status" value="1"/>
</dbReference>
<dbReference type="InterPro" id="IPR011006">
    <property type="entry name" value="CheY-like_superfamily"/>
</dbReference>
<dbReference type="AlphaFoldDB" id="A0A9E9LUV4"/>
<keyword evidence="2" id="KW-0902">Two-component regulatory system</keyword>
<keyword evidence="1 4" id="KW-0597">Phosphoprotein</keyword>
<dbReference type="KEGG" id="ovb:NB640_10185"/>
<evidence type="ECO:0000256" key="4">
    <source>
        <dbReference type="PROSITE-ProRule" id="PRU00169"/>
    </source>
</evidence>
<protein>
    <submittedName>
        <fullName evidence="8">Response regulator</fullName>
    </submittedName>
</protein>
<evidence type="ECO:0000256" key="1">
    <source>
        <dbReference type="ARBA" id="ARBA00022553"/>
    </source>
</evidence>